<dbReference type="EMBL" id="VLTN01000002">
    <property type="protein sequence ID" value="KAA0157176.1"/>
    <property type="molecule type" value="Genomic_DNA"/>
</dbReference>
<evidence type="ECO:0000313" key="6">
    <source>
        <dbReference type="Proteomes" id="UP000323011"/>
    </source>
</evidence>
<protein>
    <submittedName>
        <fullName evidence="5">Uncharacterized protein</fullName>
    </submittedName>
</protein>
<evidence type="ECO:0000256" key="3">
    <source>
        <dbReference type="PROSITE-ProRule" id="PRU00023"/>
    </source>
</evidence>
<feature type="repeat" description="ANK" evidence="3">
    <location>
        <begin position="74"/>
        <end position="106"/>
    </location>
</feature>
<dbReference type="SUPFAM" id="SSF48403">
    <property type="entry name" value="Ankyrin repeat"/>
    <property type="match status" value="1"/>
</dbReference>
<dbReference type="Pfam" id="PF12796">
    <property type="entry name" value="Ank_2"/>
    <property type="match status" value="1"/>
</dbReference>
<dbReference type="PANTHER" id="PTHR24161">
    <property type="entry name" value="ANK_REP_REGION DOMAIN-CONTAINING PROTEIN-RELATED"/>
    <property type="match status" value="1"/>
</dbReference>
<dbReference type="InterPro" id="IPR036770">
    <property type="entry name" value="Ankyrin_rpt-contain_sf"/>
</dbReference>
<accession>A0A5A8CVV4</accession>
<keyword evidence="1" id="KW-0677">Repeat</keyword>
<feature type="region of interest" description="Disordered" evidence="4">
    <location>
        <begin position="249"/>
        <end position="274"/>
    </location>
</feature>
<evidence type="ECO:0000256" key="2">
    <source>
        <dbReference type="ARBA" id="ARBA00023043"/>
    </source>
</evidence>
<reference evidence="5 6" key="1">
    <citation type="submission" date="2019-07" db="EMBL/GenBank/DDBJ databases">
        <title>Genomes of Cafeteria roenbergensis.</title>
        <authorList>
            <person name="Fischer M.G."/>
            <person name="Hackl T."/>
            <person name="Roman M."/>
        </authorList>
    </citation>
    <scope>NUCLEOTIDE SEQUENCE [LARGE SCALE GENOMIC DNA]</scope>
    <source>
        <strain evidence="5 6">BVI</strain>
    </source>
</reference>
<sequence>MAAQGASEAAQAHREVEAIVTRVLSEPRHAREAMLAGTDSQGLSPAHYAALAGSAACIRALARLGANISAKSKCRSTPLHAACAKGHDLAVRALLECGASASARDSLFRTPSSYAARNNFPALASLVESADCGSPSMAGISATATGRRHLRVRQRSSPLSCGFPPRPNTPSMSPAALAAAAATAEASAVPAFSLASSSMSTIGGTSAMASPSPAGMRASPAPVCSMASFRLDVPAVSRVSIDSIDAALATSSRKRPAESDDLSPAECSAKRPMMASSTSSWTMSSMASLAASSSHAAGCVAAEGESVGMDWF</sequence>
<organism evidence="5 6">
    <name type="scientific">Cafeteria roenbergensis</name>
    <name type="common">Marine flagellate</name>
    <dbReference type="NCBI Taxonomy" id="33653"/>
    <lineage>
        <taxon>Eukaryota</taxon>
        <taxon>Sar</taxon>
        <taxon>Stramenopiles</taxon>
        <taxon>Bigyra</taxon>
        <taxon>Opalozoa</taxon>
        <taxon>Bicosoecida</taxon>
        <taxon>Cafeteriaceae</taxon>
        <taxon>Cafeteria</taxon>
    </lineage>
</organism>
<evidence type="ECO:0000313" key="5">
    <source>
        <dbReference type="EMBL" id="KAA0157176.1"/>
    </source>
</evidence>
<dbReference type="SMART" id="SM00248">
    <property type="entry name" value="ANK"/>
    <property type="match status" value="2"/>
</dbReference>
<dbReference type="PROSITE" id="PS50297">
    <property type="entry name" value="ANK_REP_REGION"/>
    <property type="match status" value="2"/>
</dbReference>
<dbReference type="PANTHER" id="PTHR24161:SF85">
    <property type="entry name" value="PALMITOYLTRANSFERASE HIP14"/>
    <property type="match status" value="1"/>
</dbReference>
<evidence type="ECO:0000256" key="4">
    <source>
        <dbReference type="SAM" id="MobiDB-lite"/>
    </source>
</evidence>
<dbReference type="InterPro" id="IPR002110">
    <property type="entry name" value="Ankyrin_rpt"/>
</dbReference>
<dbReference type="PROSITE" id="PS50088">
    <property type="entry name" value="ANK_REPEAT"/>
    <property type="match status" value="2"/>
</dbReference>
<keyword evidence="6" id="KW-1185">Reference proteome</keyword>
<dbReference type="Gene3D" id="1.25.40.20">
    <property type="entry name" value="Ankyrin repeat-containing domain"/>
    <property type="match status" value="1"/>
</dbReference>
<comment type="caution">
    <text evidence="5">The sequence shown here is derived from an EMBL/GenBank/DDBJ whole genome shotgun (WGS) entry which is preliminary data.</text>
</comment>
<name>A0A5A8CVV4_CAFRO</name>
<evidence type="ECO:0000256" key="1">
    <source>
        <dbReference type="ARBA" id="ARBA00022737"/>
    </source>
</evidence>
<gene>
    <name evidence="5" type="ORF">FNF29_00528</name>
</gene>
<feature type="repeat" description="ANK" evidence="3">
    <location>
        <begin position="41"/>
        <end position="73"/>
    </location>
</feature>
<keyword evidence="2 3" id="KW-0040">ANK repeat</keyword>
<dbReference type="Proteomes" id="UP000323011">
    <property type="component" value="Unassembled WGS sequence"/>
</dbReference>
<proteinExistence type="predicted"/>
<dbReference type="AlphaFoldDB" id="A0A5A8CVV4"/>